<accession>Q1GTC3</accession>
<dbReference type="Proteomes" id="UP000006578">
    <property type="component" value="Chromosome"/>
</dbReference>
<comment type="similarity">
    <text evidence="1">Belongs to the maleate isomerase family.</text>
</comment>
<feature type="modified residue" description="S-(2-succinyl)cysteine" evidence="1">
    <location>
        <position position="94"/>
    </location>
</feature>
<dbReference type="InterPro" id="IPR026286">
    <property type="entry name" value="MaiA/AMDase"/>
</dbReference>
<dbReference type="InterPro" id="IPR053714">
    <property type="entry name" value="Iso_Racemase_Enz_sf"/>
</dbReference>
<gene>
    <name evidence="1" type="primary">maiA</name>
    <name evidence="2" type="ordered locus">Sala_1385</name>
</gene>
<feature type="active site" description="Proton donor" evidence="1">
    <location>
        <position position="212"/>
    </location>
</feature>
<organism evidence="2 3">
    <name type="scientific">Sphingopyxis alaskensis (strain DSM 13593 / LMG 18877 / RB2256)</name>
    <name type="common">Sphingomonas alaskensis</name>
    <dbReference type="NCBI Taxonomy" id="317655"/>
    <lineage>
        <taxon>Bacteria</taxon>
        <taxon>Pseudomonadati</taxon>
        <taxon>Pseudomonadota</taxon>
        <taxon>Alphaproteobacteria</taxon>
        <taxon>Sphingomonadales</taxon>
        <taxon>Sphingomonadaceae</taxon>
        <taxon>Sphingopyxis</taxon>
    </lineage>
</organism>
<evidence type="ECO:0000313" key="2">
    <source>
        <dbReference type="EMBL" id="ABF53099.1"/>
    </source>
</evidence>
<dbReference type="Pfam" id="PF17645">
    <property type="entry name" value="Amdase"/>
    <property type="match status" value="1"/>
</dbReference>
<comment type="function">
    <text evidence="1">Catalyzes cis-trans isomerization of the C2-C3 double bond in maleate to yield fumarate.</text>
</comment>
<comment type="subunit">
    <text evidence="1">Homodimer.</text>
</comment>
<proteinExistence type="inferred from homology"/>
<protein>
    <recommendedName>
        <fullName evidence="1">Maleate isomerase</fullName>
        <ecNumber evidence="1">5.2.1.1</ecNumber>
    </recommendedName>
    <alternativeName>
        <fullName evidence="1">Maleate cis-trans isomerase</fullName>
    </alternativeName>
</protein>
<keyword evidence="3" id="KW-1185">Reference proteome</keyword>
<dbReference type="EMBL" id="CP000356">
    <property type="protein sequence ID" value="ABF53099.1"/>
    <property type="molecule type" value="Genomic_DNA"/>
</dbReference>
<name>Q1GTC3_SPHAL</name>
<dbReference type="HAMAP" id="MF_00943">
    <property type="entry name" value="Maleate_isomerase"/>
    <property type="match status" value="1"/>
</dbReference>
<evidence type="ECO:0000313" key="3">
    <source>
        <dbReference type="Proteomes" id="UP000006578"/>
    </source>
</evidence>
<dbReference type="PANTHER" id="PTHR40267:SF1">
    <property type="entry name" value="BLR3294 PROTEIN"/>
    <property type="match status" value="1"/>
</dbReference>
<feature type="binding site" evidence="1">
    <location>
        <position position="151"/>
    </location>
    <ligand>
        <name>substrate</name>
    </ligand>
</feature>
<reference evidence="2 3" key="1">
    <citation type="journal article" date="2009" name="Proc. Natl. Acad. Sci. U.S.A.">
        <title>The genomic basis of trophic strategy in marine bacteria.</title>
        <authorList>
            <person name="Lauro F.M."/>
            <person name="McDougald D."/>
            <person name="Thomas T."/>
            <person name="Williams T.J."/>
            <person name="Egan S."/>
            <person name="Rice S."/>
            <person name="DeMaere M.Z."/>
            <person name="Ting L."/>
            <person name="Ertan H."/>
            <person name="Johnson J."/>
            <person name="Ferriera S."/>
            <person name="Lapidus A."/>
            <person name="Anderson I."/>
            <person name="Kyrpides N."/>
            <person name="Munk A.C."/>
            <person name="Detter C."/>
            <person name="Han C.S."/>
            <person name="Brown M.V."/>
            <person name="Robb F.T."/>
            <person name="Kjelleberg S."/>
            <person name="Cavicchioli R."/>
        </authorList>
    </citation>
    <scope>NUCLEOTIDE SEQUENCE [LARGE SCALE GENOMIC DNA]</scope>
    <source>
        <strain evidence="3">DSM 13593 / LMG 18877 / RB2256</strain>
    </source>
</reference>
<sequence>MTVSHFMQDVSRQYMNRPIRIGQIVPSSNVTMETEIPALLRAREGAAPEHFTFHSSRMRMKKVTKQELAAMDADSDRCALELSDAAVDVLGYACLVAIMSMGTGYHRVSEARLHRRTVENGHPAPVVTSAGALIAGLGTLGAKRIALVAPYMKPLTEMVVGYIEGEGVAVGDWLALEIADNLEVANQDPARLMDHCKRLDLSGIDALVLSACVQMPSLPAVQRIEDATGLPVVSAAICTAHQMLTRLGLPTAVPGAGALLSGRY</sequence>
<dbReference type="InterPro" id="IPR028615">
    <property type="entry name" value="Maleate_isomerase"/>
</dbReference>
<comment type="miscellaneous">
    <text evidence="1">Reaction is initiated by nucleophilic attack of cysteine at the double bond, yielding a covalent succinylcysteine-like intermediate.</text>
</comment>
<dbReference type="EC" id="5.2.1.1" evidence="1"/>
<feature type="active site" description="Nucleophile" evidence="1">
    <location>
        <position position="94"/>
    </location>
</feature>
<dbReference type="HOGENOM" id="CLU_068086_0_0_5"/>
<evidence type="ECO:0000256" key="1">
    <source>
        <dbReference type="HAMAP-Rule" id="MF_00943"/>
    </source>
</evidence>
<dbReference type="KEGG" id="sal:Sala_1385"/>
<feature type="binding site" evidence="1">
    <location>
        <position position="29"/>
    </location>
    <ligand>
        <name>substrate</name>
    </ligand>
</feature>
<dbReference type="PIRSF" id="PIRSF015736">
    <property type="entry name" value="MI"/>
    <property type="match status" value="1"/>
</dbReference>
<feature type="binding site" evidence="1">
    <location>
        <begin position="94"/>
        <end position="96"/>
    </location>
    <ligand>
        <name>substrate</name>
    </ligand>
</feature>
<dbReference type="Gene3D" id="3.40.50.12500">
    <property type="match status" value="1"/>
</dbReference>
<keyword evidence="1" id="KW-0413">Isomerase</keyword>
<dbReference type="STRING" id="317655.Sala_1385"/>
<dbReference type="GO" id="GO:0050076">
    <property type="term" value="F:maleate isomerase activity"/>
    <property type="evidence" value="ECO:0007669"/>
    <property type="project" value="UniProtKB-UniRule"/>
</dbReference>
<dbReference type="AlphaFoldDB" id="Q1GTC3"/>
<dbReference type="PANTHER" id="PTHR40267">
    <property type="entry name" value="BLR3294 PROTEIN"/>
    <property type="match status" value="1"/>
</dbReference>
<comment type="catalytic activity">
    <reaction evidence="1">
        <text>maleate = fumarate</text>
        <dbReference type="Rhea" id="RHEA:13169"/>
        <dbReference type="ChEBI" id="CHEBI:29806"/>
        <dbReference type="ChEBI" id="CHEBI:30780"/>
        <dbReference type="EC" id="5.2.1.1"/>
    </reaction>
</comment>
<feature type="binding site" evidence="1">
    <location>
        <position position="181"/>
    </location>
    <ligand>
        <name>substrate</name>
    </ligand>
</feature>
<feature type="binding site" evidence="1">
    <location>
        <begin position="213"/>
        <end position="214"/>
    </location>
    <ligand>
        <name>substrate</name>
    </ligand>
</feature>
<dbReference type="eggNOG" id="COG3473">
    <property type="taxonomic scope" value="Bacteria"/>
</dbReference>